<dbReference type="EMBL" id="CM042014">
    <property type="protein sequence ID" value="KAI3720889.1"/>
    <property type="molecule type" value="Genomic_DNA"/>
</dbReference>
<reference evidence="2" key="1">
    <citation type="journal article" date="2022" name="Mol. Ecol. Resour.">
        <title>The genomes of chicory, endive, great burdock and yacon provide insights into Asteraceae palaeo-polyploidization history and plant inulin production.</title>
        <authorList>
            <person name="Fan W."/>
            <person name="Wang S."/>
            <person name="Wang H."/>
            <person name="Wang A."/>
            <person name="Jiang F."/>
            <person name="Liu H."/>
            <person name="Zhao H."/>
            <person name="Xu D."/>
            <person name="Zhang Y."/>
        </authorList>
    </citation>
    <scope>NUCLEOTIDE SEQUENCE [LARGE SCALE GENOMIC DNA]</scope>
    <source>
        <strain evidence="2">cv. Punajuju</strain>
    </source>
</reference>
<gene>
    <name evidence="1" type="ORF">L2E82_31887</name>
</gene>
<dbReference type="Proteomes" id="UP001055811">
    <property type="component" value="Linkage Group LG06"/>
</dbReference>
<organism evidence="1 2">
    <name type="scientific">Cichorium intybus</name>
    <name type="common">Chicory</name>
    <dbReference type="NCBI Taxonomy" id="13427"/>
    <lineage>
        <taxon>Eukaryota</taxon>
        <taxon>Viridiplantae</taxon>
        <taxon>Streptophyta</taxon>
        <taxon>Embryophyta</taxon>
        <taxon>Tracheophyta</taxon>
        <taxon>Spermatophyta</taxon>
        <taxon>Magnoliopsida</taxon>
        <taxon>eudicotyledons</taxon>
        <taxon>Gunneridae</taxon>
        <taxon>Pentapetalae</taxon>
        <taxon>asterids</taxon>
        <taxon>campanulids</taxon>
        <taxon>Asterales</taxon>
        <taxon>Asteraceae</taxon>
        <taxon>Cichorioideae</taxon>
        <taxon>Cichorieae</taxon>
        <taxon>Cichoriinae</taxon>
        <taxon>Cichorium</taxon>
    </lineage>
</organism>
<name>A0ACB9BEV9_CICIN</name>
<evidence type="ECO:0000313" key="2">
    <source>
        <dbReference type="Proteomes" id="UP001055811"/>
    </source>
</evidence>
<protein>
    <submittedName>
        <fullName evidence="1">Uncharacterized protein</fullName>
    </submittedName>
</protein>
<keyword evidence="2" id="KW-1185">Reference proteome</keyword>
<proteinExistence type="predicted"/>
<comment type="caution">
    <text evidence="1">The sequence shown here is derived from an EMBL/GenBank/DDBJ whole genome shotgun (WGS) entry which is preliminary data.</text>
</comment>
<sequence length="67" mass="7526">MSLTINPKIRFYETPSTLNGIDFTFIRVTSFTDCLLDLGRGFGTSVLRIVFKTFESRVEIKGSSLTS</sequence>
<reference evidence="1 2" key="2">
    <citation type="journal article" date="2022" name="Mol. Ecol. Resour.">
        <title>The genomes of chicory, endive, great burdock and yacon provide insights into Asteraceae paleo-polyploidization history and plant inulin production.</title>
        <authorList>
            <person name="Fan W."/>
            <person name="Wang S."/>
            <person name="Wang H."/>
            <person name="Wang A."/>
            <person name="Jiang F."/>
            <person name="Liu H."/>
            <person name="Zhao H."/>
            <person name="Xu D."/>
            <person name="Zhang Y."/>
        </authorList>
    </citation>
    <scope>NUCLEOTIDE SEQUENCE [LARGE SCALE GENOMIC DNA]</scope>
    <source>
        <strain evidence="2">cv. Punajuju</strain>
        <tissue evidence="1">Leaves</tissue>
    </source>
</reference>
<evidence type="ECO:0000313" key="1">
    <source>
        <dbReference type="EMBL" id="KAI3720889.1"/>
    </source>
</evidence>
<accession>A0ACB9BEV9</accession>